<protein>
    <recommendedName>
        <fullName evidence="4">DUF2746 domain-containing protein</fullName>
    </recommendedName>
</protein>
<accession>A0ABY3RWW4</accession>
<reference evidence="2 3" key="1">
    <citation type="submission" date="2023-01" db="EMBL/GenBank/DDBJ databases">
        <title>Characterization of estradiol degrading bacteria Microbacterium sp. MZT7 and reveal degrading genes through genome analysis.</title>
        <authorList>
            <person name="Hao P."/>
            <person name="Gao Y."/>
        </authorList>
    </citation>
    <scope>NUCLEOTIDE SEQUENCE [LARGE SCALE GENOMIC DNA]</scope>
    <source>
        <strain evidence="2 3">MZT7</strain>
    </source>
</reference>
<name>A0ABY3RWW4_9MICO</name>
<keyword evidence="1" id="KW-0812">Transmembrane</keyword>
<gene>
    <name evidence="2" type="ORF">K8F61_09260</name>
</gene>
<feature type="transmembrane region" description="Helical" evidence="1">
    <location>
        <begin position="6"/>
        <end position="31"/>
    </location>
</feature>
<sequence>MSIEILATMITGLGLVVTLGSSMFVGFAWMLRRIDGVEARLSRRIDDVEEKLSHRIDQVYAELSHRIDGVEEKLSRRIDDVQAELVDVKVSVARWEGPRPQLQTRR</sequence>
<keyword evidence="1" id="KW-1133">Transmembrane helix</keyword>
<proteinExistence type="predicted"/>
<dbReference type="Proteomes" id="UP001199642">
    <property type="component" value="Chromosome"/>
</dbReference>
<evidence type="ECO:0000256" key="1">
    <source>
        <dbReference type="SAM" id="Phobius"/>
    </source>
</evidence>
<dbReference type="EMBL" id="CP082781">
    <property type="protein sequence ID" value="UGS28524.1"/>
    <property type="molecule type" value="Genomic_DNA"/>
</dbReference>
<dbReference type="Gene3D" id="1.20.120.20">
    <property type="entry name" value="Apolipoprotein"/>
    <property type="match status" value="1"/>
</dbReference>
<keyword evidence="3" id="KW-1185">Reference proteome</keyword>
<evidence type="ECO:0008006" key="4">
    <source>
        <dbReference type="Google" id="ProtNLM"/>
    </source>
</evidence>
<organism evidence="2 3">
    <name type="scientific">Microbacterium resistens</name>
    <dbReference type="NCBI Taxonomy" id="156977"/>
    <lineage>
        <taxon>Bacteria</taxon>
        <taxon>Bacillati</taxon>
        <taxon>Actinomycetota</taxon>
        <taxon>Actinomycetes</taxon>
        <taxon>Micrococcales</taxon>
        <taxon>Microbacteriaceae</taxon>
        <taxon>Microbacterium</taxon>
    </lineage>
</organism>
<keyword evidence="1" id="KW-0472">Membrane</keyword>
<evidence type="ECO:0000313" key="3">
    <source>
        <dbReference type="Proteomes" id="UP001199642"/>
    </source>
</evidence>
<evidence type="ECO:0000313" key="2">
    <source>
        <dbReference type="EMBL" id="UGS28524.1"/>
    </source>
</evidence>